<feature type="signal peptide" evidence="4">
    <location>
        <begin position="1"/>
        <end position="22"/>
    </location>
</feature>
<dbReference type="Pfam" id="PF13927">
    <property type="entry name" value="Ig_3"/>
    <property type="match status" value="1"/>
</dbReference>
<proteinExistence type="evidence at transcript level"/>
<keyword evidence="4" id="KW-0732">Signal</keyword>
<dbReference type="PROSITE" id="PS51233">
    <property type="entry name" value="VWFD"/>
    <property type="match status" value="1"/>
</dbReference>
<feature type="chain" id="PRO_5004053556" evidence="4">
    <location>
        <begin position="23"/>
        <end position="570"/>
    </location>
</feature>
<dbReference type="SMART" id="SM00409">
    <property type="entry name" value="IG"/>
    <property type="match status" value="1"/>
</dbReference>
<dbReference type="InterPro" id="IPR003598">
    <property type="entry name" value="Ig_sub2"/>
</dbReference>
<feature type="domain" description="VWFD" evidence="6">
    <location>
        <begin position="248"/>
        <end position="439"/>
    </location>
</feature>
<dbReference type="PROSITE" id="PS50835">
    <property type="entry name" value="IG_LIKE"/>
    <property type="match status" value="1"/>
</dbReference>
<evidence type="ECO:0000313" key="7">
    <source>
        <dbReference type="EMBL" id="AFK75409.1"/>
    </source>
</evidence>
<accession>M4H2H4</accession>
<dbReference type="InterPro" id="IPR013783">
    <property type="entry name" value="Ig-like_fold"/>
</dbReference>
<keyword evidence="1" id="KW-1015">Disulfide bond</keyword>
<evidence type="ECO:0000256" key="3">
    <source>
        <dbReference type="SAM" id="MobiDB-lite"/>
    </source>
</evidence>
<evidence type="ECO:0000256" key="2">
    <source>
        <dbReference type="ARBA" id="ARBA00023180"/>
    </source>
</evidence>
<dbReference type="InterPro" id="IPR050780">
    <property type="entry name" value="Mucin_vWF_Thrombospondin_sf"/>
</dbReference>
<evidence type="ECO:0000259" key="5">
    <source>
        <dbReference type="PROSITE" id="PS50835"/>
    </source>
</evidence>
<dbReference type="SMART" id="SM00216">
    <property type="entry name" value="VWD"/>
    <property type="match status" value="1"/>
</dbReference>
<feature type="region of interest" description="Disordered" evidence="3">
    <location>
        <begin position="108"/>
        <end position="146"/>
    </location>
</feature>
<feature type="compositionally biased region" description="Basic and acidic residues" evidence="3">
    <location>
        <begin position="128"/>
        <end position="137"/>
    </location>
</feature>
<dbReference type="AlphaFoldDB" id="M4H2H4"/>
<dbReference type="Gene3D" id="2.60.40.10">
    <property type="entry name" value="Immunoglobulins"/>
    <property type="match status" value="1"/>
</dbReference>
<evidence type="ECO:0000259" key="6">
    <source>
        <dbReference type="PROSITE" id="PS51233"/>
    </source>
</evidence>
<dbReference type="InterPro" id="IPR003599">
    <property type="entry name" value="Ig_sub"/>
</dbReference>
<evidence type="ECO:0000256" key="1">
    <source>
        <dbReference type="ARBA" id="ARBA00023157"/>
    </source>
</evidence>
<dbReference type="InterPro" id="IPR001846">
    <property type="entry name" value="VWF_type-D"/>
</dbReference>
<name>M4H2H4_PLEBA</name>
<dbReference type="PANTHER" id="PTHR11339:SF386">
    <property type="entry name" value="HEMOLECTIN, ISOFORM A"/>
    <property type="match status" value="1"/>
</dbReference>
<dbReference type="EMBL" id="JQ700309">
    <property type="protein sequence ID" value="AFK75409.1"/>
    <property type="molecule type" value="mRNA"/>
</dbReference>
<feature type="domain" description="Ig-like" evidence="5">
    <location>
        <begin position="137"/>
        <end position="235"/>
    </location>
</feature>
<sequence>MIIRGEALLPTLLLLLIATSTAQPANEWSCSRGSAQFLCENLEQCSKFIAVDRRLREYCGRINQAKDDQYKPVDEQDVSSSPTLETVRYTSADYLTTEGQMRTLPASTTQYRSEKNIEPSYSPFDSDVAYHDDDSRPDGVSTRITTPPVNVTVAKGGTVQMSCSAEGNPSPGITLTKSENTYYPDISRLQPKTSDKMSGNGVVQTMTNVNEDNEGWYTCQACNYYGCDRAEAYLRLLDLCALPENQCPEPKVFGDPHFLTYDKSTFDYNGRCDNVLAMDCEKASWFVYGRMRACGENKEGSCLESATLIVTGDIVEIQRGWLVNVDGQKVVPKNHPNEEMRITGRSSEFVLLFDGATLMMYVVVGKTQDAAGVEMEERVVLYWDGYVSLTIQTPMSTRTCGMCGNNDGKPNNDMRTRRNGMTRDPFVFGESWKIGRRCADGVPAESVRDVCGRRYSSVRRECENLFSSGKLAQCGIDKEPYIEGCVYDECKGQFIPDLPPKCVVAQAYATVCEKGSWERDGDLRMDWDVEGWEGDVGCPTEGERFQPTLDTGCPQPSLAEELRGDYKWRI</sequence>
<organism evidence="7">
    <name type="scientific">Pleurobrachia bachei</name>
    <name type="common">Sea gooseberry</name>
    <dbReference type="NCBI Taxonomy" id="34499"/>
    <lineage>
        <taxon>Eukaryota</taxon>
        <taxon>Metazoa</taxon>
        <taxon>Ctenophora</taxon>
        <taxon>Tentaculata</taxon>
        <taxon>Cydippida</taxon>
        <taxon>Pleurobrachiidae</taxon>
        <taxon>Pleurobrachia</taxon>
    </lineage>
</organism>
<keyword evidence="2" id="KW-0325">Glycoprotein</keyword>
<evidence type="ECO:0000256" key="4">
    <source>
        <dbReference type="SAM" id="SignalP"/>
    </source>
</evidence>
<reference evidence="7" key="1">
    <citation type="submission" date="2012-02" db="EMBL/GenBank/DDBJ databases">
        <title>The genome of the ctenophore, Pleurobrachia bachei.</title>
        <authorList>
            <person name="Kohn A.B."/>
            <person name="Citarella M."/>
            <person name="Moroz L.L."/>
        </authorList>
    </citation>
    <scope>NUCLEOTIDE SEQUENCE</scope>
</reference>
<dbReference type="InterPro" id="IPR007110">
    <property type="entry name" value="Ig-like_dom"/>
</dbReference>
<dbReference type="PANTHER" id="PTHR11339">
    <property type="entry name" value="EXTRACELLULAR MATRIX GLYCOPROTEIN RELATED"/>
    <property type="match status" value="1"/>
</dbReference>
<dbReference type="Pfam" id="PF00094">
    <property type="entry name" value="VWD"/>
    <property type="match status" value="1"/>
</dbReference>
<dbReference type="SMART" id="SM00408">
    <property type="entry name" value="IGc2"/>
    <property type="match status" value="1"/>
</dbReference>
<dbReference type="InterPro" id="IPR036179">
    <property type="entry name" value="Ig-like_dom_sf"/>
</dbReference>
<dbReference type="GO" id="GO:0005615">
    <property type="term" value="C:extracellular space"/>
    <property type="evidence" value="ECO:0007669"/>
    <property type="project" value="TreeGrafter"/>
</dbReference>
<dbReference type="GO" id="GO:0031012">
    <property type="term" value="C:extracellular matrix"/>
    <property type="evidence" value="ECO:0007669"/>
    <property type="project" value="TreeGrafter"/>
</dbReference>
<dbReference type="SUPFAM" id="SSF48726">
    <property type="entry name" value="Immunoglobulin"/>
    <property type="match status" value="1"/>
</dbReference>
<protein>
    <submittedName>
        <fullName evidence="7">Mucin-like protein</fullName>
    </submittedName>
</protein>